<sequence>MENSDFISSSLDDYVTETTAIEGTCIRTGFVKATQQKVALKSVQNDNFEILEAEAHQYAGLSHLALHSLATLYIPENKQESIMITPFMDNLSLDKFISKKDDETNQNKLNVIMKLLQICGICSAMEYLERNGITHRDLNPSNVLIDKDFRPHVKGYGIQKKFTPEEMLENEKIQIPYFAPEIIKGEEYTIKSDVYSFGLIINQMFTNEIPFSKCSTRKEIIRKISQHEKPELSSEIPRFLKELVMKCISDEPSSRITFKKLLKKLRSKFDCISGDTSVISTYLAQIRASIECPITFFRPPHIIVQEPSALINMEPNQTPILFDNLEKELQKAQGRPIHLIMVFGFYQSGKSTLLRTLTGNGAFYSGDNSKSTTMGILIDGPYSIDYLVERIHEESLRSICYDSNIKPDNDPAIFFLDSQGIGDEEFENYYRVVMERVHSIFCTVSDICINVTKMNEDKDNAQRILRTIRRSQMIGQNEDSNGRRENITKLLFLVRDAPESIQNQLSTGTRKAFQQAQKDFQPMYEKEHQVVSIDYYQDSISMFPLADLKTPRLYLFTIWNTLTEILFVLKSHKKHYLVDIRNKAQSLSTILFSGMYQLFSEAISTLEGFPSNLNHLSLAEKHIFYLGCFAQQYIKKNIEKCKEENRTSEEITNSILHILSIISTGVFPYVIGGDSISFGDYTQYSYELMNDMNAFINCNEPNWKSAAAEYKKSKWNYVKVALKGRVMGEIFSIPVLFASIPYVIPLGIVVVQGTVAVSIIKEVINSNNIKAILNNSMPQIIPFLWEKNIVKNQNLISINPKDINKCLKGVPSRYKLIIAIEQPECDLSAILQSFTGLEINFKDQSSVTAVIGPINANEMLNRTARCGQKLFSDIEGDVKILYLKGYTLQMMNQILEHQNHANRIFTATRLNKQLQVYPTRDLNFYVLTLVPELPLVTIYKKSIEGYLSEFESQFTEPVGVVKDIHHLPIIGQGFDFTGCGPRTNASIRYALHTIFRRKKMINETE</sequence>
<dbReference type="InterPro" id="IPR011009">
    <property type="entry name" value="Kinase-like_dom_sf"/>
</dbReference>
<dbReference type="InterPro" id="IPR000719">
    <property type="entry name" value="Prot_kinase_dom"/>
</dbReference>
<dbReference type="SUPFAM" id="SSF52540">
    <property type="entry name" value="P-loop containing nucleoside triphosphate hydrolases"/>
    <property type="match status" value="1"/>
</dbReference>
<dbReference type="GeneID" id="94836474"/>
<dbReference type="RefSeq" id="XP_068362970.1">
    <property type="nucleotide sequence ID" value="XM_068501770.1"/>
</dbReference>
<dbReference type="SUPFAM" id="SSF56112">
    <property type="entry name" value="Protein kinase-like (PK-like)"/>
    <property type="match status" value="1"/>
</dbReference>
<dbReference type="PANTHER" id="PTHR44329:SF214">
    <property type="entry name" value="PROTEIN KINASE DOMAIN-CONTAINING PROTEIN"/>
    <property type="match status" value="1"/>
</dbReference>
<dbReference type="PANTHER" id="PTHR44329">
    <property type="entry name" value="SERINE/THREONINE-PROTEIN KINASE TNNI3K-RELATED"/>
    <property type="match status" value="1"/>
</dbReference>
<evidence type="ECO:0000313" key="3">
    <source>
        <dbReference type="EMBL" id="OHT09834.1"/>
    </source>
</evidence>
<evidence type="ECO:0000313" key="4">
    <source>
        <dbReference type="Proteomes" id="UP000179807"/>
    </source>
</evidence>
<dbReference type="Gene3D" id="3.40.50.300">
    <property type="entry name" value="P-loop containing nucleotide triphosphate hydrolases"/>
    <property type="match status" value="1"/>
</dbReference>
<dbReference type="VEuPathDB" id="TrichDB:TRFO_21116"/>
<name>A0A1J4KFP4_9EUKA</name>
<dbReference type="GO" id="GO:0004674">
    <property type="term" value="F:protein serine/threonine kinase activity"/>
    <property type="evidence" value="ECO:0007669"/>
    <property type="project" value="TreeGrafter"/>
</dbReference>
<gene>
    <name evidence="3" type="ORF">TRFO_21116</name>
</gene>
<dbReference type="Pfam" id="PF07714">
    <property type="entry name" value="PK_Tyr_Ser-Thr"/>
    <property type="match status" value="1"/>
</dbReference>
<dbReference type="Gene3D" id="1.10.510.10">
    <property type="entry name" value="Transferase(Phosphotransferase) domain 1"/>
    <property type="match status" value="1"/>
</dbReference>
<protein>
    <recommendedName>
        <fullName evidence="2">Protein kinase domain-containing protein</fullName>
    </recommendedName>
</protein>
<dbReference type="Proteomes" id="UP000179807">
    <property type="component" value="Unassembled WGS sequence"/>
</dbReference>
<dbReference type="InterPro" id="IPR001245">
    <property type="entry name" value="Ser-Thr/Tyr_kinase_cat_dom"/>
</dbReference>
<keyword evidence="4" id="KW-1185">Reference proteome</keyword>
<organism evidence="3 4">
    <name type="scientific">Tritrichomonas foetus</name>
    <dbReference type="NCBI Taxonomy" id="1144522"/>
    <lineage>
        <taxon>Eukaryota</taxon>
        <taxon>Metamonada</taxon>
        <taxon>Parabasalia</taxon>
        <taxon>Tritrichomonadida</taxon>
        <taxon>Tritrichomonadidae</taxon>
        <taxon>Tritrichomonas</taxon>
    </lineage>
</organism>
<dbReference type="InterPro" id="IPR027417">
    <property type="entry name" value="P-loop_NTPase"/>
</dbReference>
<comment type="caution">
    <text evidence="3">The sequence shown here is derived from an EMBL/GenBank/DDBJ whole genome shotgun (WGS) entry which is preliminary data.</text>
</comment>
<reference evidence="3" key="1">
    <citation type="submission" date="2016-10" db="EMBL/GenBank/DDBJ databases">
        <authorList>
            <person name="Benchimol M."/>
            <person name="Almeida L.G."/>
            <person name="Vasconcelos A.T."/>
            <person name="Perreira-Neves A."/>
            <person name="Rosa I.A."/>
            <person name="Tasca T."/>
            <person name="Bogo M.R."/>
            <person name="de Souza W."/>
        </authorList>
    </citation>
    <scope>NUCLEOTIDE SEQUENCE [LARGE SCALE GENOMIC DNA]</scope>
    <source>
        <strain evidence="3">K</strain>
    </source>
</reference>
<proteinExistence type="inferred from homology"/>
<evidence type="ECO:0000256" key="1">
    <source>
        <dbReference type="ARBA" id="ARBA00008171"/>
    </source>
</evidence>
<dbReference type="GO" id="GO:0005524">
    <property type="term" value="F:ATP binding"/>
    <property type="evidence" value="ECO:0007669"/>
    <property type="project" value="InterPro"/>
</dbReference>
<dbReference type="AlphaFoldDB" id="A0A1J4KFP4"/>
<dbReference type="EMBL" id="MLAK01000628">
    <property type="protein sequence ID" value="OHT09834.1"/>
    <property type="molecule type" value="Genomic_DNA"/>
</dbReference>
<accession>A0A1J4KFP4</accession>
<dbReference type="PROSITE" id="PS50011">
    <property type="entry name" value="PROTEIN_KINASE_DOM"/>
    <property type="match status" value="1"/>
</dbReference>
<evidence type="ECO:0000259" key="2">
    <source>
        <dbReference type="PROSITE" id="PS50011"/>
    </source>
</evidence>
<dbReference type="InterPro" id="IPR051681">
    <property type="entry name" value="Ser/Thr_Kinases-Pseudokinases"/>
</dbReference>
<feature type="domain" description="Protein kinase" evidence="2">
    <location>
        <begin position="1"/>
        <end position="269"/>
    </location>
</feature>
<comment type="similarity">
    <text evidence="1">Belongs to the protein kinase superfamily. TKL Ser/Thr protein kinase family. ROCO subfamily.</text>
</comment>